<evidence type="ECO:0000313" key="3">
    <source>
        <dbReference type="EMBL" id="KIL47189.1"/>
    </source>
</evidence>
<dbReference type="PANTHER" id="PTHR46044:SF1">
    <property type="entry name" value="CN HYDROLASE DOMAIN-CONTAINING PROTEIN"/>
    <property type="match status" value="1"/>
</dbReference>
<dbReference type="STRING" id="889306.KP78_17620"/>
<dbReference type="PROSITE" id="PS50263">
    <property type="entry name" value="CN_HYDROLASE"/>
    <property type="match status" value="1"/>
</dbReference>
<dbReference type="InterPro" id="IPR044149">
    <property type="entry name" value="Nitrilases_CHs"/>
</dbReference>
<evidence type="ECO:0000256" key="1">
    <source>
        <dbReference type="ARBA" id="ARBA00008129"/>
    </source>
</evidence>
<accession>A0A0C2RZF7</accession>
<dbReference type="Gene3D" id="3.60.110.10">
    <property type="entry name" value="Carbon-nitrogen hydrolase"/>
    <property type="match status" value="1"/>
</dbReference>
<comment type="similarity">
    <text evidence="1">Belongs to the carbon-nitrogen hydrolase superfamily. Nitrilase family.</text>
</comment>
<protein>
    <submittedName>
        <fullName evidence="3">Nitrilase</fullName>
    </submittedName>
</protein>
<dbReference type="Proteomes" id="UP000031938">
    <property type="component" value="Unassembled WGS sequence"/>
</dbReference>
<feature type="domain" description="CN hydrolase" evidence="2">
    <location>
        <begin position="1"/>
        <end position="89"/>
    </location>
</feature>
<dbReference type="EMBL" id="JXRP01000014">
    <property type="protein sequence ID" value="KIL47189.1"/>
    <property type="molecule type" value="Genomic_DNA"/>
</dbReference>
<dbReference type="PANTHER" id="PTHR46044">
    <property type="entry name" value="NITRILASE"/>
    <property type="match status" value="1"/>
</dbReference>
<dbReference type="GO" id="GO:0003824">
    <property type="term" value="F:catalytic activity"/>
    <property type="evidence" value="ECO:0007669"/>
    <property type="project" value="InterPro"/>
</dbReference>
<dbReference type="Pfam" id="PF00795">
    <property type="entry name" value="CN_hydrolase"/>
    <property type="match status" value="1"/>
</dbReference>
<evidence type="ECO:0000259" key="2">
    <source>
        <dbReference type="PROSITE" id="PS50263"/>
    </source>
</evidence>
<sequence length="89" mass="9916">MKLLTIMMEIYNSLVTIGANGEILNVHRKLFPSNREKSFHTRGDASTLKVVDTPSGRVGGLICYEHLQPLLKYSLISQGEQIHCASWTG</sequence>
<name>A0A0C2RZF7_9BACL</name>
<comment type="caution">
    <text evidence="3">The sequence shown here is derived from an EMBL/GenBank/DDBJ whole genome shotgun (WGS) entry which is preliminary data.</text>
</comment>
<dbReference type="AlphaFoldDB" id="A0A0C2RZF7"/>
<gene>
    <name evidence="3" type="ORF">KP78_17620</name>
</gene>
<reference evidence="3 4" key="1">
    <citation type="submission" date="2015-01" db="EMBL/GenBank/DDBJ databases">
        <title>Genome sequencing of Jeotgalibacillus soli.</title>
        <authorList>
            <person name="Goh K.M."/>
            <person name="Chan K.-G."/>
            <person name="Yaakop A.S."/>
            <person name="Ee R."/>
            <person name="Gan H.M."/>
            <person name="Chan C.S."/>
        </authorList>
    </citation>
    <scope>NUCLEOTIDE SEQUENCE [LARGE SCALE GENOMIC DNA]</scope>
    <source>
        <strain evidence="3 4">P9</strain>
    </source>
</reference>
<keyword evidence="4" id="KW-1185">Reference proteome</keyword>
<dbReference type="PATRIC" id="fig|889306.3.peg.1774"/>
<proteinExistence type="inferred from homology"/>
<evidence type="ECO:0000313" key="4">
    <source>
        <dbReference type="Proteomes" id="UP000031938"/>
    </source>
</evidence>
<dbReference type="SUPFAM" id="SSF56317">
    <property type="entry name" value="Carbon-nitrogen hydrolase"/>
    <property type="match status" value="1"/>
</dbReference>
<dbReference type="InterPro" id="IPR036526">
    <property type="entry name" value="C-N_Hydrolase_sf"/>
</dbReference>
<organism evidence="3 4">
    <name type="scientific">Jeotgalibacillus soli</name>
    <dbReference type="NCBI Taxonomy" id="889306"/>
    <lineage>
        <taxon>Bacteria</taxon>
        <taxon>Bacillati</taxon>
        <taxon>Bacillota</taxon>
        <taxon>Bacilli</taxon>
        <taxon>Bacillales</taxon>
        <taxon>Caryophanaceae</taxon>
        <taxon>Jeotgalibacillus</taxon>
    </lineage>
</organism>
<dbReference type="InterPro" id="IPR003010">
    <property type="entry name" value="C-N_Hydrolase"/>
</dbReference>